<keyword evidence="3" id="KW-1185">Reference proteome</keyword>
<comment type="caution">
    <text evidence="2">The sequence shown here is derived from an EMBL/GenBank/DDBJ whole genome shotgun (WGS) entry which is preliminary data.</text>
</comment>
<protein>
    <submittedName>
        <fullName evidence="2">Uncharacterized protein</fullName>
    </submittedName>
</protein>
<name>A0ABU0QR57_9ACTN</name>
<evidence type="ECO:0000313" key="3">
    <source>
        <dbReference type="Proteomes" id="UP001232755"/>
    </source>
</evidence>
<evidence type="ECO:0000256" key="1">
    <source>
        <dbReference type="SAM" id="MobiDB-lite"/>
    </source>
</evidence>
<accession>A0ABU0QR57</accession>
<sequence>MSASEKHPAVPAAGGGTDHISPLFANANNPPRSVYVAALSGGPDMAIAGWLHLSYEALESKAPVSAWAEFHEELYADPALNVRRGDTLRARKLAAGQGRPRPTSAQRGPNRAEQRGYRHVLRRGLEVVARLPGTTAGTARGAGMSAAATTGALLAGLSSRHRGDGSAALALIRTSTAVTQWYELTPRPAPTAPDLVQGPPYALAAAGGLLEAAEFVAYCAYQHHARFHNRRFLWEWLPELLPDALRPLRI</sequence>
<evidence type="ECO:0000313" key="2">
    <source>
        <dbReference type="EMBL" id="MDQ0749866.1"/>
    </source>
</evidence>
<gene>
    <name evidence="2" type="ORF">QF034_004097</name>
</gene>
<dbReference type="EMBL" id="JAUSYP010000001">
    <property type="protein sequence ID" value="MDQ0749866.1"/>
    <property type="molecule type" value="Genomic_DNA"/>
</dbReference>
<dbReference type="Proteomes" id="UP001232755">
    <property type="component" value="Unassembled WGS sequence"/>
</dbReference>
<reference evidence="2 3" key="1">
    <citation type="submission" date="2023-07" db="EMBL/GenBank/DDBJ databases">
        <title>Comparative genomics of wheat-associated soil bacteria to identify genetic determinants of phenazine resistance.</title>
        <authorList>
            <person name="Mouncey N."/>
        </authorList>
    </citation>
    <scope>NUCLEOTIDE SEQUENCE [LARGE SCALE GENOMIC DNA]</scope>
    <source>
        <strain evidence="2 3">B3I12</strain>
    </source>
</reference>
<organism evidence="2 3">
    <name type="scientific">Streptomyces africanus</name>
    <dbReference type="NCBI Taxonomy" id="231024"/>
    <lineage>
        <taxon>Bacteria</taxon>
        <taxon>Bacillati</taxon>
        <taxon>Actinomycetota</taxon>
        <taxon>Actinomycetes</taxon>
        <taxon>Kitasatosporales</taxon>
        <taxon>Streptomycetaceae</taxon>
        <taxon>Streptomyces</taxon>
    </lineage>
</organism>
<proteinExistence type="predicted"/>
<feature type="region of interest" description="Disordered" evidence="1">
    <location>
        <begin position="92"/>
        <end position="114"/>
    </location>
</feature>